<sequence>MIQLDDVLARAVDGALPLLTLDEFFPGNEEEGSLAPNQWGYGRPSLAEIADRLRSIESHDDVDWVRVQLHDETVEGSDLVLAEAVAVCTSLDTDELTDLADTEWLESDGVVDGYVVDNLVDAPAVPAGSRVLSIVWD</sequence>
<reference evidence="1" key="1">
    <citation type="submission" date="2020-12" db="EMBL/GenBank/DDBJ databases">
        <title>Sanguibacter suaedae sp. nov., isolated from Suaeda aralocaspica.</title>
        <authorList>
            <person name="Ma Q."/>
        </authorList>
    </citation>
    <scope>NUCLEOTIDE SEQUENCE</scope>
    <source>
        <strain evidence="1">YZGR15</strain>
    </source>
</reference>
<dbReference type="RefSeq" id="WP_198734174.1">
    <property type="nucleotide sequence ID" value="NZ_JAEINH010000009.1"/>
</dbReference>
<gene>
    <name evidence="1" type="ORF">JAV76_11340</name>
</gene>
<dbReference type="EMBL" id="JAEINH010000009">
    <property type="protein sequence ID" value="MBI9115607.1"/>
    <property type="molecule type" value="Genomic_DNA"/>
</dbReference>
<dbReference type="AlphaFoldDB" id="A0A934I9L9"/>
<evidence type="ECO:0000313" key="1">
    <source>
        <dbReference type="EMBL" id="MBI9115607.1"/>
    </source>
</evidence>
<comment type="caution">
    <text evidence="1">The sequence shown here is derived from an EMBL/GenBank/DDBJ whole genome shotgun (WGS) entry which is preliminary data.</text>
</comment>
<accession>A0A934I9L9</accession>
<keyword evidence="2" id="KW-1185">Reference proteome</keyword>
<proteinExistence type="predicted"/>
<name>A0A934I9L9_9MICO</name>
<dbReference type="Proteomes" id="UP000602087">
    <property type="component" value="Unassembled WGS sequence"/>
</dbReference>
<protein>
    <submittedName>
        <fullName evidence="1">Uncharacterized protein</fullName>
    </submittedName>
</protein>
<organism evidence="1 2">
    <name type="scientific">Sanguibacter suaedae</name>
    <dbReference type="NCBI Taxonomy" id="2795737"/>
    <lineage>
        <taxon>Bacteria</taxon>
        <taxon>Bacillati</taxon>
        <taxon>Actinomycetota</taxon>
        <taxon>Actinomycetes</taxon>
        <taxon>Micrococcales</taxon>
        <taxon>Sanguibacteraceae</taxon>
        <taxon>Sanguibacter</taxon>
    </lineage>
</organism>
<evidence type="ECO:0000313" key="2">
    <source>
        <dbReference type="Proteomes" id="UP000602087"/>
    </source>
</evidence>